<dbReference type="InterPro" id="IPR032675">
    <property type="entry name" value="LRR_dom_sf"/>
</dbReference>
<dbReference type="Proteomes" id="UP000663845">
    <property type="component" value="Unassembled WGS sequence"/>
</dbReference>
<dbReference type="Gene3D" id="3.80.10.10">
    <property type="entry name" value="Ribonuclease Inhibitor"/>
    <property type="match status" value="1"/>
</dbReference>
<proteinExistence type="predicted"/>
<evidence type="ECO:0000313" key="1">
    <source>
        <dbReference type="EMBL" id="CAF0918060.1"/>
    </source>
</evidence>
<sequence>MHRACFFDLLPVELLHTLFSYFLAHEILLTFFDINDYVNSVLLAYTAYRVNFESIRRTSFDLICHRIRPEQIILLKLSDNKDTPGLSELFFSRFQIAQFTQLRSITLIEIEFESMESIFSNLHKLNKLRSFSFNVDLIREKYPVRTNRYSNIVNKINLLLLNAYSRILPQLTHLYLHNGDVLQSIPLPCLYYLKLDKCTLDELEIIVRNAPQLQSLDISLKFDTSKSDICLISSHLTQLNLKITNCGISMDEMERFLPNLPYLKHVKLSLKGLNDLGDGYRWQMLTSSFMTFSFKFKIELTSINETFRSFQTPFWLEEKRWFASIFSTAPDVIVERNPIHKLKKTQHLYINSYDGRLRFRPSDYKLADIREIGITSETIDIFRQIKDYQFKQIYKLDIYIRNKTKNPKDMIKQLLRLFPCVEHLTIRAFEGLTIEHMLFIIEKFKHLQNLSFLDTCSLSTEIVIYYNQKLISQITWRLTDDNFTCRIFKSPGYDRSSGIHWWIGPEHKVFANASVTFLFNFALFCFANSSPYYLQLALKQQTTFCPYNWGHISYYVLARLYLF</sequence>
<dbReference type="EMBL" id="CAJNOG010000086">
    <property type="protein sequence ID" value="CAF0918060.1"/>
    <property type="molecule type" value="Genomic_DNA"/>
</dbReference>
<protein>
    <recommendedName>
        <fullName evidence="4">F-box domain-containing protein</fullName>
    </recommendedName>
</protein>
<accession>A0A819ZMQ7</accession>
<dbReference type="AlphaFoldDB" id="A0A819ZMQ7"/>
<organism evidence="2 3">
    <name type="scientific">Adineta steineri</name>
    <dbReference type="NCBI Taxonomy" id="433720"/>
    <lineage>
        <taxon>Eukaryota</taxon>
        <taxon>Metazoa</taxon>
        <taxon>Spiralia</taxon>
        <taxon>Gnathifera</taxon>
        <taxon>Rotifera</taxon>
        <taxon>Eurotatoria</taxon>
        <taxon>Bdelloidea</taxon>
        <taxon>Adinetida</taxon>
        <taxon>Adinetidae</taxon>
        <taxon>Adineta</taxon>
    </lineage>
</organism>
<dbReference type="SUPFAM" id="SSF52047">
    <property type="entry name" value="RNI-like"/>
    <property type="match status" value="1"/>
</dbReference>
<comment type="caution">
    <text evidence="2">The sequence shown here is derived from an EMBL/GenBank/DDBJ whole genome shotgun (WGS) entry which is preliminary data.</text>
</comment>
<evidence type="ECO:0000313" key="2">
    <source>
        <dbReference type="EMBL" id="CAF4172360.1"/>
    </source>
</evidence>
<dbReference type="Proteomes" id="UP000663844">
    <property type="component" value="Unassembled WGS sequence"/>
</dbReference>
<reference evidence="2" key="1">
    <citation type="submission" date="2021-02" db="EMBL/GenBank/DDBJ databases">
        <authorList>
            <person name="Nowell W R."/>
        </authorList>
    </citation>
    <scope>NUCLEOTIDE SEQUENCE</scope>
</reference>
<name>A0A819ZMQ7_9BILA</name>
<gene>
    <name evidence="1" type="ORF">JYZ213_LOCUS11454</name>
    <name evidence="2" type="ORF">OXD698_LOCUS39245</name>
</gene>
<evidence type="ECO:0000313" key="3">
    <source>
        <dbReference type="Proteomes" id="UP000663844"/>
    </source>
</evidence>
<evidence type="ECO:0008006" key="4">
    <source>
        <dbReference type="Google" id="ProtNLM"/>
    </source>
</evidence>
<dbReference type="EMBL" id="CAJOAZ010007861">
    <property type="protein sequence ID" value="CAF4172360.1"/>
    <property type="molecule type" value="Genomic_DNA"/>
</dbReference>